<comment type="similarity">
    <text evidence="1">Belongs to the bacterial sugar transferase family.</text>
</comment>
<reference evidence="4 5" key="1">
    <citation type="journal article" date="2014" name="Int. J. Syst. Evol. Microbiol.">
        <title>Listeria floridensis sp. nov., Listeria aquatica sp. nov., Listeria cornellensis sp. nov., Listeria riparia sp. nov. and Listeria grandensis sp. nov., from agricultural and natural environments.</title>
        <authorList>
            <person name="den Bakker H.C."/>
            <person name="Warchocki S."/>
            <person name="Wright E.M."/>
            <person name="Allred A.F."/>
            <person name="Ahlstrom C."/>
            <person name="Manuel C.S."/>
            <person name="Stasiewicz M.J."/>
            <person name="Burrell A."/>
            <person name="Roof S."/>
            <person name="Strawn L."/>
            <person name="Fortes E.D."/>
            <person name="Nightingale K.K."/>
            <person name="Kephart D."/>
            <person name="Wiedmann M."/>
        </authorList>
    </citation>
    <scope>NUCLEOTIDE SEQUENCE [LARGE SCALE GENOMIC DNA]</scope>
    <source>
        <strain evidence="4 5">FSL S10-1187</strain>
    </source>
</reference>
<sequence>MEPTKMDLSEIIEQERYTKRKQKLGLCLSLFGLILLAPLLLLIALSIKLENPRAQVLFKQKRVGKAGKEFWMYKFRTMQEDAEKQLQHYLLENEIEGAMFKMKNDPRITQVGRFLRKTSLMNFRSFGML</sequence>
<dbReference type="Proteomes" id="UP000019249">
    <property type="component" value="Unassembled WGS sequence"/>
</dbReference>
<evidence type="ECO:0000256" key="2">
    <source>
        <dbReference type="SAM" id="Phobius"/>
    </source>
</evidence>
<dbReference type="EMBL" id="AODF01000018">
    <property type="protein sequence ID" value="EUJ31343.1"/>
    <property type="molecule type" value="Genomic_DNA"/>
</dbReference>
<proteinExistence type="inferred from homology"/>
<evidence type="ECO:0000313" key="5">
    <source>
        <dbReference type="Proteomes" id="UP000019249"/>
    </source>
</evidence>
<keyword evidence="2" id="KW-0812">Transmembrane</keyword>
<evidence type="ECO:0000256" key="1">
    <source>
        <dbReference type="ARBA" id="ARBA00006464"/>
    </source>
</evidence>
<dbReference type="Pfam" id="PF02397">
    <property type="entry name" value="Bac_transf"/>
    <property type="match status" value="1"/>
</dbReference>
<accession>A0ABP3AXI0</accession>
<dbReference type="InterPro" id="IPR003362">
    <property type="entry name" value="Bact_transf"/>
</dbReference>
<organism evidence="4 5">
    <name type="scientific">Listeria floridensis FSL S10-1187</name>
    <dbReference type="NCBI Taxonomy" id="1265817"/>
    <lineage>
        <taxon>Bacteria</taxon>
        <taxon>Bacillati</taxon>
        <taxon>Bacillota</taxon>
        <taxon>Bacilli</taxon>
        <taxon>Bacillales</taxon>
        <taxon>Listeriaceae</taxon>
        <taxon>Listeria</taxon>
    </lineage>
</organism>
<dbReference type="PANTHER" id="PTHR30576">
    <property type="entry name" value="COLANIC BIOSYNTHESIS UDP-GLUCOSE LIPID CARRIER TRANSFERASE"/>
    <property type="match status" value="1"/>
</dbReference>
<evidence type="ECO:0000259" key="3">
    <source>
        <dbReference type="Pfam" id="PF02397"/>
    </source>
</evidence>
<gene>
    <name evidence="4" type="ORF">MFLO_08972</name>
</gene>
<keyword evidence="2" id="KW-0472">Membrane</keyword>
<dbReference type="PANTHER" id="PTHR30576:SF0">
    <property type="entry name" value="UNDECAPRENYL-PHOSPHATE N-ACETYLGALACTOSAMINYL 1-PHOSPHATE TRANSFERASE-RELATED"/>
    <property type="match status" value="1"/>
</dbReference>
<name>A0ABP3AXI0_9LIST</name>
<feature type="domain" description="Bacterial sugar transferase" evidence="3">
    <location>
        <begin position="23"/>
        <end position="121"/>
    </location>
</feature>
<keyword evidence="5" id="KW-1185">Reference proteome</keyword>
<keyword evidence="2" id="KW-1133">Transmembrane helix</keyword>
<feature type="transmembrane region" description="Helical" evidence="2">
    <location>
        <begin position="24"/>
        <end position="47"/>
    </location>
</feature>
<comment type="caution">
    <text evidence="4">The sequence shown here is derived from an EMBL/GenBank/DDBJ whole genome shotgun (WGS) entry which is preliminary data.</text>
</comment>
<protein>
    <submittedName>
        <fullName evidence="4">Undecaprenyl-phosphate galactosephosphotransferase</fullName>
    </submittedName>
</protein>
<evidence type="ECO:0000313" key="4">
    <source>
        <dbReference type="EMBL" id="EUJ31343.1"/>
    </source>
</evidence>